<proteinExistence type="predicted"/>
<dbReference type="EMBL" id="SOIP01000311">
    <property type="protein sequence ID" value="TET80673.1"/>
    <property type="molecule type" value="Genomic_DNA"/>
</dbReference>
<dbReference type="Gene3D" id="2.60.40.4070">
    <property type="match status" value="1"/>
</dbReference>
<gene>
    <name evidence="2" type="ORF">E3J38_05195</name>
</gene>
<keyword evidence="1" id="KW-0732">Signal</keyword>
<protein>
    <submittedName>
        <fullName evidence="2">T9SS type A sorting domain-containing protein</fullName>
    </submittedName>
</protein>
<organism evidence="2 3">
    <name type="scientific">candidate division TA06 bacterium</name>
    <dbReference type="NCBI Taxonomy" id="2250710"/>
    <lineage>
        <taxon>Bacteria</taxon>
        <taxon>Bacteria division TA06</taxon>
    </lineage>
</organism>
<name>A0A523XMZ5_UNCT6</name>
<reference evidence="2 3" key="1">
    <citation type="submission" date="2019-03" db="EMBL/GenBank/DDBJ databases">
        <title>Metabolic potential of uncultured bacteria and archaea associated with petroleum seepage in deep-sea sediments.</title>
        <authorList>
            <person name="Dong X."/>
            <person name="Hubert C."/>
        </authorList>
    </citation>
    <scope>NUCLEOTIDE SEQUENCE [LARGE SCALE GENOMIC DNA]</scope>
    <source>
        <strain evidence="2">E29_bin36</strain>
    </source>
</reference>
<evidence type="ECO:0000256" key="1">
    <source>
        <dbReference type="SAM" id="SignalP"/>
    </source>
</evidence>
<accession>A0A523XMZ5</accession>
<dbReference type="Proteomes" id="UP000315534">
    <property type="component" value="Unassembled WGS sequence"/>
</dbReference>
<feature type="signal peptide" evidence="1">
    <location>
        <begin position="1"/>
        <end position="18"/>
    </location>
</feature>
<feature type="chain" id="PRO_5021972929" evidence="1">
    <location>
        <begin position="19"/>
        <end position="568"/>
    </location>
</feature>
<dbReference type="AlphaFoldDB" id="A0A523XMZ5"/>
<comment type="caution">
    <text evidence="2">The sequence shown here is derived from an EMBL/GenBank/DDBJ whole genome shotgun (WGS) entry which is preliminary data.</text>
</comment>
<evidence type="ECO:0000313" key="2">
    <source>
        <dbReference type="EMBL" id="TET80673.1"/>
    </source>
</evidence>
<evidence type="ECO:0000313" key="3">
    <source>
        <dbReference type="Proteomes" id="UP000315534"/>
    </source>
</evidence>
<sequence length="568" mass="63184">MNRALFLLVVLIPAACFAYGPRTDRFGVFSKGEEFLKPLSESASLWHLQDEDTISYDDGYGYWYSVAGSEWGVRFTAELPCTVRGVLVMSFGFGADCSLFVRNDSTGLPGPIVLDTFYQGGSYPLWDRIDLPNPYYEMNSFWITGRYPKPPYILADSINQGHRSYYSFDGQGWLPYSAGDLMIRAIVAYGETLVHDISITNLSDLPTGVRVDTQYVFKVIYRNLGSSLDSFVGQVIVQDSKGFIELDTLTDTISVIPRQSGVYNVTWTPDKYGETYSVTATSHLSGDMNPENDTFLATTYSYMDGEIYYDDFSCELWLNVDRDDNDKFGVKFALPGAPSYISGARLFVDDTLRFDNLALCPDSGGLPDTLNPYVTALNIVAGERPSWIWVDFDTSLTLVDADTVWLVVRWPDSKSGPYIGSDRDYPIDGNSWAYSDSTGWKKWTQTDFMMRIVSIALTGAQEAEEIRPSSLGNVRAFPNPFSTKTRLTLVQNLAGEDPGGENISVVIYDLSGRSVKRFSNAEMAELLSPGGAVWNGTDDKKASLPSGLYFLVLRTSKHSIAAKITLLR</sequence>